<dbReference type="EMBL" id="JFHC01000069">
    <property type="protein sequence ID" value="KDR38997.1"/>
    <property type="molecule type" value="Genomic_DNA"/>
</dbReference>
<proteinExistence type="predicted"/>
<dbReference type="Pfam" id="PF10616">
    <property type="entry name" value="DUF2471"/>
    <property type="match status" value="1"/>
</dbReference>
<dbReference type="AlphaFoldDB" id="A0A069PEP7"/>
<name>A0A069PEP7_9BURK</name>
<organism evidence="1 2">
    <name type="scientific">Caballeronia glathei</name>
    <dbReference type="NCBI Taxonomy" id="60547"/>
    <lineage>
        <taxon>Bacteria</taxon>
        <taxon>Pseudomonadati</taxon>
        <taxon>Pseudomonadota</taxon>
        <taxon>Betaproteobacteria</taxon>
        <taxon>Burkholderiales</taxon>
        <taxon>Burkholderiaceae</taxon>
        <taxon>Caballeronia</taxon>
    </lineage>
</organism>
<dbReference type="Proteomes" id="UP000027466">
    <property type="component" value="Unassembled WGS sequence"/>
</dbReference>
<evidence type="ECO:0008006" key="3">
    <source>
        <dbReference type="Google" id="ProtNLM"/>
    </source>
</evidence>
<keyword evidence="2" id="KW-1185">Reference proteome</keyword>
<sequence length="96" mass="10461">METLFAADAAVRQAVPAVVLRHRSAGVLTWALLHAIEAEVLAEVAATGKHSRRILDMIRAPAALDYPSDGSPASFEGHDFVPIVFGVIEEEWRRVN</sequence>
<gene>
    <name evidence="1" type="ORF">BG61_35360</name>
</gene>
<comment type="caution">
    <text evidence="1">The sequence shown here is derived from an EMBL/GenBank/DDBJ whole genome shotgun (WGS) entry which is preliminary data.</text>
</comment>
<dbReference type="InterPro" id="IPR018894">
    <property type="entry name" value="DUF2471"/>
</dbReference>
<accession>A0A069PEP7</accession>
<evidence type="ECO:0000313" key="1">
    <source>
        <dbReference type="EMBL" id="KDR38997.1"/>
    </source>
</evidence>
<reference evidence="1 2" key="1">
    <citation type="submission" date="2014-03" db="EMBL/GenBank/DDBJ databases">
        <title>Draft Genome Sequences of Four Burkholderia Strains.</title>
        <authorList>
            <person name="Liu X.Y."/>
            <person name="Li C.X."/>
            <person name="Xu J.H."/>
        </authorList>
    </citation>
    <scope>NUCLEOTIDE SEQUENCE [LARGE SCALE GENOMIC DNA]</scope>
    <source>
        <strain evidence="1 2">DSM 50014</strain>
    </source>
</reference>
<evidence type="ECO:0000313" key="2">
    <source>
        <dbReference type="Proteomes" id="UP000027466"/>
    </source>
</evidence>
<protein>
    <recommendedName>
        <fullName evidence="3">DUF2471 domain-containing protein</fullName>
    </recommendedName>
</protein>